<dbReference type="AlphaFoldDB" id="A0AAD5C2C5"/>
<sequence>MYCLYSQVPSHSPLFFFPHVSFPALSRSTTCLSTHTLSPPPPPPPSPLFRLQSLRFRKQYLWLRSELKDS</sequence>
<evidence type="ECO:0000313" key="1">
    <source>
        <dbReference type="EMBL" id="KAI7733589.1"/>
    </source>
</evidence>
<dbReference type="EMBL" id="JAMZMK010009939">
    <property type="protein sequence ID" value="KAI7733589.1"/>
    <property type="molecule type" value="Genomic_DNA"/>
</dbReference>
<name>A0AAD5C2C5_AMBAR</name>
<proteinExistence type="predicted"/>
<comment type="caution">
    <text evidence="1">The sequence shown here is derived from an EMBL/GenBank/DDBJ whole genome shotgun (WGS) entry which is preliminary data.</text>
</comment>
<protein>
    <submittedName>
        <fullName evidence="1">Uncharacterized protein</fullName>
    </submittedName>
</protein>
<accession>A0AAD5C2C5</accession>
<evidence type="ECO:0000313" key="2">
    <source>
        <dbReference type="Proteomes" id="UP001206925"/>
    </source>
</evidence>
<gene>
    <name evidence="1" type="ORF">M8C21_000945</name>
</gene>
<dbReference type="Proteomes" id="UP001206925">
    <property type="component" value="Unassembled WGS sequence"/>
</dbReference>
<reference evidence="1" key="1">
    <citation type="submission" date="2022-06" db="EMBL/GenBank/DDBJ databases">
        <title>Uncovering the hologenomic basis of an extraordinary plant invasion.</title>
        <authorList>
            <person name="Bieker V.C."/>
            <person name="Martin M.D."/>
            <person name="Gilbert T."/>
            <person name="Hodgins K."/>
            <person name="Battlay P."/>
            <person name="Petersen B."/>
            <person name="Wilson J."/>
        </authorList>
    </citation>
    <scope>NUCLEOTIDE SEQUENCE</scope>
    <source>
        <strain evidence="1">AA19_3_7</strain>
        <tissue evidence="1">Leaf</tissue>
    </source>
</reference>
<keyword evidence="2" id="KW-1185">Reference proteome</keyword>
<organism evidence="1 2">
    <name type="scientific">Ambrosia artemisiifolia</name>
    <name type="common">Common ragweed</name>
    <dbReference type="NCBI Taxonomy" id="4212"/>
    <lineage>
        <taxon>Eukaryota</taxon>
        <taxon>Viridiplantae</taxon>
        <taxon>Streptophyta</taxon>
        <taxon>Embryophyta</taxon>
        <taxon>Tracheophyta</taxon>
        <taxon>Spermatophyta</taxon>
        <taxon>Magnoliopsida</taxon>
        <taxon>eudicotyledons</taxon>
        <taxon>Gunneridae</taxon>
        <taxon>Pentapetalae</taxon>
        <taxon>asterids</taxon>
        <taxon>campanulids</taxon>
        <taxon>Asterales</taxon>
        <taxon>Asteraceae</taxon>
        <taxon>Asteroideae</taxon>
        <taxon>Heliantheae alliance</taxon>
        <taxon>Heliantheae</taxon>
        <taxon>Ambrosia</taxon>
    </lineage>
</organism>